<protein>
    <submittedName>
        <fullName evidence="2">Uncharacterized protein</fullName>
    </submittedName>
</protein>
<sequence length="237" mass="25847">MKKGQRTWLRKNASTESIQLDLISCEGCISLQSFFLDITAVRGFDMCTVDEVISICTPEGLAVVLCSLRTFSSLCLFIFSLPKLNLSILHFPLSPYPSSPPPSPLLPTPPPPSQAHGHPPPPLPSPRPATPPLLAVLPLHLSPPGKPCMGDPDIDHEFLFDDQGRVDILGSPFFDVNFGDDRTADEYVDRIVYQLSLAIENQLPPGHWYIISAPPTSPAATTLRAIDSYSIGEKSYG</sequence>
<name>A0ABD0V373_DENTH</name>
<feature type="region of interest" description="Disordered" evidence="1">
    <location>
        <begin position="100"/>
        <end position="127"/>
    </location>
</feature>
<gene>
    <name evidence="2" type="ORF">M5K25_011487</name>
</gene>
<evidence type="ECO:0000256" key="1">
    <source>
        <dbReference type="SAM" id="MobiDB-lite"/>
    </source>
</evidence>
<dbReference type="AlphaFoldDB" id="A0ABD0V373"/>
<organism evidence="2 3">
    <name type="scientific">Dendrobium thyrsiflorum</name>
    <name type="common">Pinecone-like raceme dendrobium</name>
    <name type="synonym">Orchid</name>
    <dbReference type="NCBI Taxonomy" id="117978"/>
    <lineage>
        <taxon>Eukaryota</taxon>
        <taxon>Viridiplantae</taxon>
        <taxon>Streptophyta</taxon>
        <taxon>Embryophyta</taxon>
        <taxon>Tracheophyta</taxon>
        <taxon>Spermatophyta</taxon>
        <taxon>Magnoliopsida</taxon>
        <taxon>Liliopsida</taxon>
        <taxon>Asparagales</taxon>
        <taxon>Orchidaceae</taxon>
        <taxon>Epidendroideae</taxon>
        <taxon>Malaxideae</taxon>
        <taxon>Dendrobiinae</taxon>
        <taxon>Dendrobium</taxon>
    </lineage>
</organism>
<proteinExistence type="predicted"/>
<evidence type="ECO:0000313" key="3">
    <source>
        <dbReference type="Proteomes" id="UP001552299"/>
    </source>
</evidence>
<dbReference type="EMBL" id="JANQDX010000009">
    <property type="protein sequence ID" value="KAL0919395.1"/>
    <property type="molecule type" value="Genomic_DNA"/>
</dbReference>
<keyword evidence="3" id="KW-1185">Reference proteome</keyword>
<reference evidence="2 3" key="1">
    <citation type="journal article" date="2024" name="Plant Biotechnol. J.">
        <title>Dendrobium thyrsiflorum genome and its molecular insights into genes involved in important horticultural traits.</title>
        <authorList>
            <person name="Chen B."/>
            <person name="Wang J.Y."/>
            <person name="Zheng P.J."/>
            <person name="Li K.L."/>
            <person name="Liang Y.M."/>
            <person name="Chen X.F."/>
            <person name="Zhang C."/>
            <person name="Zhao X."/>
            <person name="He X."/>
            <person name="Zhang G.Q."/>
            <person name="Liu Z.J."/>
            <person name="Xu Q."/>
        </authorList>
    </citation>
    <scope>NUCLEOTIDE SEQUENCE [LARGE SCALE GENOMIC DNA]</scope>
    <source>
        <strain evidence="2">GZMU011</strain>
    </source>
</reference>
<comment type="caution">
    <text evidence="2">The sequence shown here is derived from an EMBL/GenBank/DDBJ whole genome shotgun (WGS) entry which is preliminary data.</text>
</comment>
<evidence type="ECO:0000313" key="2">
    <source>
        <dbReference type="EMBL" id="KAL0919395.1"/>
    </source>
</evidence>
<accession>A0ABD0V373</accession>
<dbReference type="Proteomes" id="UP001552299">
    <property type="component" value="Unassembled WGS sequence"/>
</dbReference>